<dbReference type="RefSeq" id="WP_127122809.1">
    <property type="nucleotide sequence ID" value="NZ_BHXQ01000004.1"/>
</dbReference>
<feature type="transmembrane region" description="Helical" evidence="1">
    <location>
        <begin position="156"/>
        <end position="175"/>
    </location>
</feature>
<name>A0A401UB80_9BACT</name>
<dbReference type="AlphaFoldDB" id="A0A401UB80"/>
<dbReference type="OrthoDB" id="1162501at2"/>
<dbReference type="Proteomes" id="UP000288227">
    <property type="component" value="Unassembled WGS sequence"/>
</dbReference>
<feature type="transmembrane region" description="Helical" evidence="1">
    <location>
        <begin position="46"/>
        <end position="67"/>
    </location>
</feature>
<accession>A0A401UB80</accession>
<feature type="transmembrane region" description="Helical" evidence="1">
    <location>
        <begin position="73"/>
        <end position="94"/>
    </location>
</feature>
<evidence type="ECO:0000313" key="3">
    <source>
        <dbReference type="Proteomes" id="UP000288227"/>
    </source>
</evidence>
<proteinExistence type="predicted"/>
<keyword evidence="1" id="KW-0812">Transmembrane</keyword>
<feature type="transmembrane region" description="Helical" evidence="1">
    <location>
        <begin position="125"/>
        <end position="144"/>
    </location>
</feature>
<evidence type="ECO:0000313" key="2">
    <source>
        <dbReference type="EMBL" id="GCC52163.1"/>
    </source>
</evidence>
<keyword evidence="3" id="KW-1185">Reference proteome</keyword>
<comment type="caution">
    <text evidence="2">The sequence shown here is derived from an EMBL/GenBank/DDBJ whole genome shotgun (WGS) entry which is preliminary data.</text>
</comment>
<dbReference type="EMBL" id="BHXQ01000004">
    <property type="protein sequence ID" value="GCC52163.1"/>
    <property type="molecule type" value="Genomic_DNA"/>
</dbReference>
<gene>
    <name evidence="2" type="ORF">SanaruYs_23990</name>
</gene>
<keyword evidence="1" id="KW-1133">Transmembrane helix</keyword>
<organism evidence="2 3">
    <name type="scientific">Chryseotalea sanaruensis</name>
    <dbReference type="NCBI Taxonomy" id="2482724"/>
    <lineage>
        <taxon>Bacteria</taxon>
        <taxon>Pseudomonadati</taxon>
        <taxon>Bacteroidota</taxon>
        <taxon>Cytophagia</taxon>
        <taxon>Cytophagales</taxon>
        <taxon>Chryseotaleaceae</taxon>
        <taxon>Chryseotalea</taxon>
    </lineage>
</organism>
<reference evidence="2 3" key="1">
    <citation type="submission" date="2018-11" db="EMBL/GenBank/DDBJ databases">
        <title>Chryseotalea sanarue gen. nov., sp., nov., a member of the family Cytophagaceae, isolated from a brackish lake in Hamamatsu Japan.</title>
        <authorList>
            <person name="Maejima Y."/>
            <person name="Iino T."/>
            <person name="Muraguchi Y."/>
            <person name="Fukuda K."/>
            <person name="Ohkuma M."/>
            <person name="Moriuchi R."/>
            <person name="Dohra H."/>
            <person name="Kimbara K."/>
            <person name="Shintani M."/>
        </authorList>
    </citation>
    <scope>NUCLEOTIDE SEQUENCE [LARGE SCALE GENOMIC DNA]</scope>
    <source>
        <strain evidence="2 3">Ys</strain>
    </source>
</reference>
<protein>
    <submittedName>
        <fullName evidence="2">Uncharacterized protein</fullName>
    </submittedName>
</protein>
<evidence type="ECO:0000256" key="1">
    <source>
        <dbReference type="SAM" id="Phobius"/>
    </source>
</evidence>
<sequence>MKEKDLDELTALWQKAKTNARQSSLDVTAVRKAGESRKKSTLLAHYGNAAVLSGTVAVLVFFFYYLYNFQDTLSIIGYNLMIGGLVLRIIIEFFSVWRSTKIKFSDTTTTSLQYLLSFLEFRKRIHGPVTIAIFIAYFIGFYILTPEFSRYISLKWLVIFDVSALFIAVMLMYFIRRGIRQEMEHLENMISIHRNLVNKD</sequence>
<keyword evidence="1" id="KW-0472">Membrane</keyword>